<keyword evidence="3" id="KW-0560">Oxidoreductase</keyword>
<dbReference type="EMBL" id="CP157355">
    <property type="protein sequence ID" value="XBM01020.1"/>
    <property type="molecule type" value="Genomic_DNA"/>
</dbReference>
<proteinExistence type="predicted"/>
<dbReference type="EC" id="1.20.4.4" evidence="3"/>
<evidence type="ECO:0000256" key="1">
    <source>
        <dbReference type="ARBA" id="ARBA00022849"/>
    </source>
</evidence>
<dbReference type="SMART" id="SM00226">
    <property type="entry name" value="LMWPc"/>
    <property type="match status" value="1"/>
</dbReference>
<reference evidence="3" key="1">
    <citation type="submission" date="2024-05" db="EMBL/GenBank/DDBJ databases">
        <authorList>
            <person name="Yang L."/>
            <person name="Pan L."/>
        </authorList>
    </citation>
    <scope>NUCLEOTIDE SEQUENCE</scope>
    <source>
        <strain evidence="3">FCG-7</strain>
    </source>
</reference>
<dbReference type="PANTHER" id="PTHR43428">
    <property type="entry name" value="ARSENATE REDUCTASE"/>
    <property type="match status" value="1"/>
</dbReference>
<organism evidence="3">
    <name type="scientific">Chitinibacter mangrovi</name>
    <dbReference type="NCBI Taxonomy" id="3153927"/>
    <lineage>
        <taxon>Bacteria</taxon>
        <taxon>Pseudomonadati</taxon>
        <taxon>Pseudomonadota</taxon>
        <taxon>Betaproteobacteria</taxon>
        <taxon>Neisseriales</taxon>
        <taxon>Chitinibacteraceae</taxon>
        <taxon>Chitinibacter</taxon>
    </lineage>
</organism>
<gene>
    <name evidence="3" type="ORF">ABHF33_01690</name>
</gene>
<dbReference type="InterPro" id="IPR023485">
    <property type="entry name" value="Ptyr_pPase"/>
</dbReference>
<dbReference type="GO" id="GO:0046685">
    <property type="term" value="P:response to arsenic-containing substance"/>
    <property type="evidence" value="ECO:0007669"/>
    <property type="project" value="UniProtKB-KW"/>
</dbReference>
<dbReference type="GO" id="GO:0030612">
    <property type="term" value="F:arsenate reductase (thioredoxin) activity"/>
    <property type="evidence" value="ECO:0007669"/>
    <property type="project" value="UniProtKB-EC"/>
</dbReference>
<accession>A0AAU7FBP4</accession>
<dbReference type="PANTHER" id="PTHR43428:SF1">
    <property type="entry name" value="ARSENATE REDUCTASE"/>
    <property type="match status" value="1"/>
</dbReference>
<dbReference type="KEGG" id="cmav:ABHF33_01690"/>
<feature type="domain" description="Phosphotyrosine protein phosphatase I" evidence="2">
    <location>
        <begin position="5"/>
        <end position="142"/>
    </location>
</feature>
<keyword evidence="1" id="KW-0059">Arsenical resistance</keyword>
<evidence type="ECO:0000313" key="3">
    <source>
        <dbReference type="EMBL" id="XBM01020.1"/>
    </source>
</evidence>
<dbReference type="Gene3D" id="3.40.50.2300">
    <property type="match status" value="1"/>
</dbReference>
<dbReference type="AlphaFoldDB" id="A0AAU7FBP4"/>
<name>A0AAU7FBP4_9NEIS</name>
<dbReference type="RefSeq" id="WP_348945341.1">
    <property type="nucleotide sequence ID" value="NZ_CP157355.1"/>
</dbReference>
<dbReference type="Pfam" id="PF01451">
    <property type="entry name" value="LMWPc"/>
    <property type="match status" value="1"/>
</dbReference>
<protein>
    <submittedName>
        <fullName evidence="3">Arsenate reductase ArsC</fullName>
        <ecNumber evidence="3">1.20.4.4</ecNumber>
    </submittedName>
</protein>
<sequence>MKNLYHVLFICTENAARSQMAEALLNHLGQGRFKAYSAGSQPVAQVNPMAIQALEHAHIPHQGLRSKSWDEFAQPGAPEMDLVFTLCDRAAGETCPAWPGMPTLAHWNIEHPDSGSDAATQQQRFNHTLAILRHRLDLLLALPSEKLDHLALKQHITQTQA</sequence>
<dbReference type="SUPFAM" id="SSF52788">
    <property type="entry name" value="Phosphotyrosine protein phosphatases I"/>
    <property type="match status" value="1"/>
</dbReference>
<evidence type="ECO:0000259" key="2">
    <source>
        <dbReference type="SMART" id="SM00226"/>
    </source>
</evidence>
<dbReference type="InterPro" id="IPR036196">
    <property type="entry name" value="Ptyr_pPase_sf"/>
</dbReference>
<dbReference type="CDD" id="cd16345">
    <property type="entry name" value="LMWP_ArsC"/>
    <property type="match status" value="1"/>
</dbReference>